<dbReference type="OrthoDB" id="9770871at2"/>
<keyword evidence="3" id="KW-1185">Reference proteome</keyword>
<comment type="caution">
    <text evidence="2">The sequence shown here is derived from an EMBL/GenBank/DDBJ whole genome shotgun (WGS) entry which is preliminary data.</text>
</comment>
<dbReference type="AlphaFoldDB" id="A0A4U1BGE5"/>
<evidence type="ECO:0000313" key="2">
    <source>
        <dbReference type="EMBL" id="TKB50045.1"/>
    </source>
</evidence>
<dbReference type="GO" id="GO:0042578">
    <property type="term" value="F:phosphoric ester hydrolase activity"/>
    <property type="evidence" value="ECO:0007669"/>
    <property type="project" value="UniProtKB-ARBA"/>
</dbReference>
<dbReference type="Proteomes" id="UP000305675">
    <property type="component" value="Unassembled WGS sequence"/>
</dbReference>
<evidence type="ECO:0008006" key="4">
    <source>
        <dbReference type="Google" id="ProtNLM"/>
    </source>
</evidence>
<dbReference type="InterPro" id="IPR007312">
    <property type="entry name" value="Phosphoesterase"/>
</dbReference>
<dbReference type="EMBL" id="SWCJ01000024">
    <property type="protein sequence ID" value="TKB50045.1"/>
    <property type="molecule type" value="Genomic_DNA"/>
</dbReference>
<dbReference type="RefSeq" id="WP_136865177.1">
    <property type="nucleotide sequence ID" value="NZ_SWCJ01000024.1"/>
</dbReference>
<proteinExistence type="predicted"/>
<name>A0A4U1BGE5_9GAMM</name>
<gene>
    <name evidence="2" type="ORF">FCL42_19875</name>
</gene>
<keyword evidence="1" id="KW-0378">Hydrolase</keyword>
<protein>
    <recommendedName>
        <fullName evidence="4">Phospholipase C</fullName>
    </recommendedName>
</protein>
<organism evidence="2 3">
    <name type="scientific">Ferrimonas aestuarii</name>
    <dbReference type="NCBI Taxonomy" id="2569539"/>
    <lineage>
        <taxon>Bacteria</taxon>
        <taxon>Pseudomonadati</taxon>
        <taxon>Pseudomonadota</taxon>
        <taxon>Gammaproteobacteria</taxon>
        <taxon>Alteromonadales</taxon>
        <taxon>Ferrimonadaceae</taxon>
        <taxon>Ferrimonas</taxon>
    </lineage>
</organism>
<dbReference type="Gene3D" id="2.80.10.50">
    <property type="match status" value="1"/>
</dbReference>
<dbReference type="GO" id="GO:0009395">
    <property type="term" value="P:phospholipid catabolic process"/>
    <property type="evidence" value="ECO:0007669"/>
    <property type="project" value="TreeGrafter"/>
</dbReference>
<accession>A0A4U1BGE5</accession>
<dbReference type="PANTHER" id="PTHR31956">
    <property type="entry name" value="NON-SPECIFIC PHOSPHOLIPASE C4-RELATED"/>
    <property type="match status" value="1"/>
</dbReference>
<sequence length="701" mass="78620">MSLDKIEHVVHLMLENRSFDSMLGWLYEADRPQHNIPAAAKGDEFRGLYGVNLMEFVNHADALDVSSKPIRGTIGASVPDSHPGEELSHVTTQLFNQPQAGAPSSANMQGYMNDYALMLKKAKNDDATAKEMVDMVMQSFTPQQLPVLNQLAKHYAVCDDWYSSVPSQTNTNRAFALIGNSHGLVDNGFLEKNPIAKQLGEVLGMGIGDDRFPGKTIFNVLDENGHKEWKVFWETSMIPEKISNLLHKSGDALSYLETLANTIPALHKTVEFIDKIAKDLAPYANYIDEISSGDLSSVYSYRLYEELHNKVDDLDNHFDRIEEFHKLARAGKLPKFSYIEPRWTIASTTVDRGFERLVTTMGNDYHPPGNLNEAENYLKGIYESLTANKAAWEKTLFIITFDEPVGSFDHVTPPAAKPPWGDATPEFELEQGFKFDRYGGRVPAILVSPLIEKGTVFRSEKPMPFDHASVITTVLDWCQLGDKASEFGVRAQHAPTFSHVLTRQTPRTDAGDIGFMNLQRSLGEPVLYGDRFRLKNQNGEYLTEFVKAPIIGFDVIPDDLESIAFDLGLKQNFPTLSGAQPANLFFQSASVADPTQVNSGDVLRIASDELALESFNYLGAWKDSHDCYYYNLYLRGEHADKQRWRLEKLDATGAGLKFGDKVYLVNQSFADQRLSQDDRLLQGKWITTKKGGDFWTIEPVS</sequence>
<dbReference type="InterPro" id="IPR017850">
    <property type="entry name" value="Alkaline_phosphatase_core_sf"/>
</dbReference>
<evidence type="ECO:0000313" key="3">
    <source>
        <dbReference type="Proteomes" id="UP000305675"/>
    </source>
</evidence>
<dbReference type="Pfam" id="PF04185">
    <property type="entry name" value="Phosphoesterase"/>
    <property type="match status" value="1"/>
</dbReference>
<dbReference type="PANTHER" id="PTHR31956:SF1">
    <property type="entry name" value="NON-SPECIFIC PHOSPHOLIPASE C1"/>
    <property type="match status" value="1"/>
</dbReference>
<reference evidence="2 3" key="1">
    <citation type="submission" date="2019-04" db="EMBL/GenBank/DDBJ databases">
        <authorList>
            <person name="Hwang J.C."/>
        </authorList>
    </citation>
    <scope>NUCLEOTIDE SEQUENCE [LARGE SCALE GENOMIC DNA]</scope>
    <source>
        <strain evidence="2 3">IMCC35002</strain>
    </source>
</reference>
<evidence type="ECO:0000256" key="1">
    <source>
        <dbReference type="ARBA" id="ARBA00022801"/>
    </source>
</evidence>
<dbReference type="Gene3D" id="3.40.720.10">
    <property type="entry name" value="Alkaline Phosphatase, subunit A"/>
    <property type="match status" value="2"/>
</dbReference>